<dbReference type="PROSITE" id="PS00211">
    <property type="entry name" value="ABC_TRANSPORTER_1"/>
    <property type="match status" value="1"/>
</dbReference>
<dbReference type="PROSITE" id="PS50893">
    <property type="entry name" value="ABC_TRANSPORTER_2"/>
    <property type="match status" value="1"/>
</dbReference>
<evidence type="ECO:0000256" key="3">
    <source>
        <dbReference type="ARBA" id="ARBA00022840"/>
    </source>
</evidence>
<dbReference type="SMART" id="SM00382">
    <property type="entry name" value="AAA"/>
    <property type="match status" value="1"/>
</dbReference>
<dbReference type="Pfam" id="PF00005">
    <property type="entry name" value="ABC_tran"/>
    <property type="match status" value="1"/>
</dbReference>
<accession>A0AA35WCK9</accession>
<evidence type="ECO:0000256" key="2">
    <source>
        <dbReference type="ARBA" id="ARBA00022741"/>
    </source>
</evidence>
<keyword evidence="1" id="KW-0813">Transport</keyword>
<dbReference type="PANTHER" id="PTHR42794">
    <property type="entry name" value="HEMIN IMPORT ATP-BINDING PROTEIN HMUV"/>
    <property type="match status" value="1"/>
</dbReference>
<dbReference type="InterPro" id="IPR017871">
    <property type="entry name" value="ABC_transporter-like_CS"/>
</dbReference>
<dbReference type="GO" id="GO:0005524">
    <property type="term" value="F:ATP binding"/>
    <property type="evidence" value="ECO:0007669"/>
    <property type="project" value="UniProtKB-KW"/>
</dbReference>
<dbReference type="SUPFAM" id="SSF52540">
    <property type="entry name" value="P-loop containing nucleoside triphosphate hydrolases"/>
    <property type="match status" value="1"/>
</dbReference>
<dbReference type="PANTHER" id="PTHR42794:SF1">
    <property type="entry name" value="HEMIN IMPORT ATP-BINDING PROTEIN HMUV"/>
    <property type="match status" value="1"/>
</dbReference>
<dbReference type="Gene3D" id="3.40.50.300">
    <property type="entry name" value="P-loop containing nucleotide triphosphate hydrolases"/>
    <property type="match status" value="1"/>
</dbReference>
<protein>
    <submittedName>
        <fullName evidence="6">Hemin import ATP-binding protein HmuV</fullName>
    </submittedName>
</protein>
<evidence type="ECO:0000259" key="5">
    <source>
        <dbReference type="PROSITE" id="PS50893"/>
    </source>
</evidence>
<keyword evidence="2" id="KW-0547">Nucleotide-binding</keyword>
<gene>
    <name evidence="6" type="ORF">GBAR_LOCUS6488</name>
</gene>
<dbReference type="InterPro" id="IPR027417">
    <property type="entry name" value="P-loop_NTPase"/>
</dbReference>
<dbReference type="CDD" id="cd03214">
    <property type="entry name" value="ABC_Iron-Siderophores_B12_Hemin"/>
    <property type="match status" value="1"/>
</dbReference>
<name>A0AA35WCK9_GEOBA</name>
<keyword evidence="4" id="KW-1278">Translocase</keyword>
<dbReference type="InterPro" id="IPR003593">
    <property type="entry name" value="AAA+_ATPase"/>
</dbReference>
<dbReference type="InterPro" id="IPR003439">
    <property type="entry name" value="ABC_transporter-like_ATP-bd"/>
</dbReference>
<evidence type="ECO:0000256" key="1">
    <source>
        <dbReference type="ARBA" id="ARBA00022448"/>
    </source>
</evidence>
<evidence type="ECO:0000256" key="4">
    <source>
        <dbReference type="ARBA" id="ARBA00022967"/>
    </source>
</evidence>
<reference evidence="6" key="1">
    <citation type="submission" date="2023-03" db="EMBL/GenBank/DDBJ databases">
        <authorList>
            <person name="Steffen K."/>
            <person name="Cardenas P."/>
        </authorList>
    </citation>
    <scope>NUCLEOTIDE SEQUENCE</scope>
</reference>
<sequence length="256" mass="28299">MIELEGIGYRIGGNWLVRNINITIEKGTLWGFVGPNGAGKSTLLRLISGELLPTTGEIRILGKPIHSYAPQTLARLRAYLQQKRDINFPFTSLEIVLFGRHPHLNGTKETTADLLIAKEALRQVEAHMFAKRLYPTLSGGEASRVDIARILTQAPDLFLLDEPTNHLDPRHQVQILNLCKTICGHGKTAITAIHDLNLASMYTHRLLLLKDGISVACGTPEAVLTLDLLSETYGIPFEVLPHPDGYPWVMPSLNTS</sequence>
<comment type="caution">
    <text evidence="6">The sequence shown here is derived from an EMBL/GenBank/DDBJ whole genome shotgun (WGS) entry which is preliminary data.</text>
</comment>
<dbReference type="FunFam" id="3.40.50.300:FF:000134">
    <property type="entry name" value="Iron-enterobactin ABC transporter ATP-binding protein"/>
    <property type="match status" value="1"/>
</dbReference>
<organism evidence="6 7">
    <name type="scientific">Geodia barretti</name>
    <name type="common">Barrett's horny sponge</name>
    <dbReference type="NCBI Taxonomy" id="519541"/>
    <lineage>
        <taxon>Eukaryota</taxon>
        <taxon>Metazoa</taxon>
        <taxon>Porifera</taxon>
        <taxon>Demospongiae</taxon>
        <taxon>Heteroscleromorpha</taxon>
        <taxon>Tetractinellida</taxon>
        <taxon>Astrophorina</taxon>
        <taxon>Geodiidae</taxon>
        <taxon>Geodia</taxon>
    </lineage>
</organism>
<proteinExistence type="predicted"/>
<feature type="domain" description="ABC transporter" evidence="5">
    <location>
        <begin position="2"/>
        <end position="236"/>
    </location>
</feature>
<dbReference type="AlphaFoldDB" id="A0AA35WCK9"/>
<dbReference type="Proteomes" id="UP001174909">
    <property type="component" value="Unassembled WGS sequence"/>
</dbReference>
<keyword evidence="7" id="KW-1185">Reference proteome</keyword>
<keyword evidence="3 6" id="KW-0067">ATP-binding</keyword>
<dbReference type="GO" id="GO:0016887">
    <property type="term" value="F:ATP hydrolysis activity"/>
    <property type="evidence" value="ECO:0007669"/>
    <property type="project" value="InterPro"/>
</dbReference>
<dbReference type="EMBL" id="CASHTH010000987">
    <property type="protein sequence ID" value="CAI8009715.1"/>
    <property type="molecule type" value="Genomic_DNA"/>
</dbReference>
<evidence type="ECO:0000313" key="7">
    <source>
        <dbReference type="Proteomes" id="UP001174909"/>
    </source>
</evidence>
<evidence type="ECO:0000313" key="6">
    <source>
        <dbReference type="EMBL" id="CAI8009715.1"/>
    </source>
</evidence>